<dbReference type="GO" id="GO:0043565">
    <property type="term" value="F:sequence-specific DNA binding"/>
    <property type="evidence" value="ECO:0007669"/>
    <property type="project" value="InterPro"/>
</dbReference>
<evidence type="ECO:0000256" key="1">
    <source>
        <dbReference type="ARBA" id="ARBA00023015"/>
    </source>
</evidence>
<dbReference type="Proteomes" id="UP000216802">
    <property type="component" value="Unassembled WGS sequence"/>
</dbReference>
<dbReference type="InterPro" id="IPR037923">
    <property type="entry name" value="HTH-like"/>
</dbReference>
<keyword evidence="2" id="KW-0238">DNA-binding</keyword>
<reference evidence="5 6" key="1">
    <citation type="submission" date="2017-04" db="EMBL/GenBank/DDBJ databases">
        <title>Kefir bacterial isolates.</title>
        <authorList>
            <person name="Kim Y."/>
            <person name="Blasche S."/>
            <person name="Patil K.R."/>
        </authorList>
    </citation>
    <scope>NUCLEOTIDE SEQUENCE [LARGE SCALE GENOMIC DNA]</scope>
    <source>
        <strain evidence="5 6">OG2</strain>
    </source>
</reference>
<organism evidence="5 6">
    <name type="scientific">Lentilactobacillus parakefiri</name>
    <dbReference type="NCBI Taxonomy" id="152332"/>
    <lineage>
        <taxon>Bacteria</taxon>
        <taxon>Bacillati</taxon>
        <taxon>Bacillota</taxon>
        <taxon>Bacilli</taxon>
        <taxon>Lactobacillales</taxon>
        <taxon>Lactobacillaceae</taxon>
        <taxon>Lentilactobacillus</taxon>
    </lineage>
</organism>
<name>A0A269YNZ2_9LACO</name>
<comment type="caution">
    <text evidence="5">The sequence shown here is derived from an EMBL/GenBank/DDBJ whole genome shotgun (WGS) entry which is preliminary data.</text>
</comment>
<dbReference type="InterPro" id="IPR003313">
    <property type="entry name" value="AraC-bd"/>
</dbReference>
<proteinExistence type="predicted"/>
<evidence type="ECO:0000256" key="2">
    <source>
        <dbReference type="ARBA" id="ARBA00023125"/>
    </source>
</evidence>
<dbReference type="InterPro" id="IPR018060">
    <property type="entry name" value="HTH_AraC"/>
</dbReference>
<protein>
    <submittedName>
        <fullName evidence="5">AraC family transcriptional regulator</fullName>
    </submittedName>
</protein>
<dbReference type="SUPFAM" id="SSF51215">
    <property type="entry name" value="Regulatory protein AraC"/>
    <property type="match status" value="1"/>
</dbReference>
<dbReference type="AlphaFoldDB" id="A0A269YNZ2"/>
<dbReference type="InterPro" id="IPR009057">
    <property type="entry name" value="Homeodomain-like_sf"/>
</dbReference>
<gene>
    <name evidence="5" type="ORF">B8W98_01585</name>
</gene>
<dbReference type="PANTHER" id="PTHR43280:SF2">
    <property type="entry name" value="HTH-TYPE TRANSCRIPTIONAL REGULATOR EXSA"/>
    <property type="match status" value="1"/>
</dbReference>
<dbReference type="SMART" id="SM00342">
    <property type="entry name" value="HTH_ARAC"/>
    <property type="match status" value="1"/>
</dbReference>
<dbReference type="EMBL" id="NCXI01000006">
    <property type="protein sequence ID" value="PAK87264.1"/>
    <property type="molecule type" value="Genomic_DNA"/>
</dbReference>
<evidence type="ECO:0000313" key="5">
    <source>
        <dbReference type="EMBL" id="PAK87264.1"/>
    </source>
</evidence>
<keyword evidence="3" id="KW-0804">Transcription</keyword>
<feature type="domain" description="HTH araC/xylS-type" evidence="4">
    <location>
        <begin position="174"/>
        <end position="272"/>
    </location>
</feature>
<keyword evidence="1" id="KW-0805">Transcription regulation</keyword>
<dbReference type="PROSITE" id="PS01124">
    <property type="entry name" value="HTH_ARAC_FAMILY_2"/>
    <property type="match status" value="1"/>
</dbReference>
<dbReference type="SUPFAM" id="SSF46689">
    <property type="entry name" value="Homeodomain-like"/>
    <property type="match status" value="2"/>
</dbReference>
<dbReference type="Pfam" id="PF02311">
    <property type="entry name" value="AraC_binding"/>
    <property type="match status" value="1"/>
</dbReference>
<evidence type="ECO:0000313" key="6">
    <source>
        <dbReference type="Proteomes" id="UP000216802"/>
    </source>
</evidence>
<dbReference type="Gene3D" id="1.10.10.60">
    <property type="entry name" value="Homeodomain-like"/>
    <property type="match status" value="2"/>
</dbReference>
<evidence type="ECO:0000256" key="3">
    <source>
        <dbReference type="ARBA" id="ARBA00023163"/>
    </source>
</evidence>
<accession>A0A269YNZ2</accession>
<dbReference type="RefSeq" id="WP_095354192.1">
    <property type="nucleotide sequence ID" value="NZ_NCXI01000006.1"/>
</dbReference>
<sequence>MNQLTFNKNQVVSFMVGGNFSADPGWQHKTRYHHGDYELMVCVRGQINLSIGTDNVILNPNEVLIVPPYTFMWGTQVSKTPVEFYWLHFLVSQTNSGAKPTNKTSPTDRITFQNQARIDDLSPLLIPINELLAVNASEPFAQEQQNLLMTLILIRLANLMTVKPQESSGNALVEQLKEWIRTNIYRSPTLADIAKETELNPQYVSRVFKKHVGMSPKHYMIHLKIQTAQALLIRTNLSIKEVGSYSYYSDDKLFMKQFKQLSGVTPSEFRTLYQKVYHNNQVIDPVLPIPEEITQKLDDDRDPGSPTIKP</sequence>
<dbReference type="PANTHER" id="PTHR43280">
    <property type="entry name" value="ARAC-FAMILY TRANSCRIPTIONAL REGULATOR"/>
    <property type="match status" value="1"/>
</dbReference>
<evidence type="ECO:0000259" key="4">
    <source>
        <dbReference type="PROSITE" id="PS01124"/>
    </source>
</evidence>
<dbReference type="Pfam" id="PF12833">
    <property type="entry name" value="HTH_18"/>
    <property type="match status" value="1"/>
</dbReference>
<dbReference type="InterPro" id="IPR014710">
    <property type="entry name" value="RmlC-like_jellyroll"/>
</dbReference>
<dbReference type="GO" id="GO:0003700">
    <property type="term" value="F:DNA-binding transcription factor activity"/>
    <property type="evidence" value="ECO:0007669"/>
    <property type="project" value="InterPro"/>
</dbReference>
<dbReference type="Gene3D" id="2.60.120.10">
    <property type="entry name" value="Jelly Rolls"/>
    <property type="match status" value="1"/>
</dbReference>